<reference evidence="13" key="1">
    <citation type="submission" date="2019-07" db="EMBL/GenBank/DDBJ databases">
        <title>Hyphodiscus hymeniophilus genome sequencing and assembly.</title>
        <authorList>
            <person name="Kramer G."/>
            <person name="Nodwell J."/>
        </authorList>
    </citation>
    <scope>NUCLEOTIDE SEQUENCE</scope>
    <source>
        <strain evidence="13">ATCC 34498</strain>
    </source>
</reference>
<feature type="transmembrane region" description="Helical" evidence="11">
    <location>
        <begin position="332"/>
        <end position="353"/>
    </location>
</feature>
<feature type="transmembrane region" description="Helical" evidence="11">
    <location>
        <begin position="365"/>
        <end position="387"/>
    </location>
</feature>
<proteinExistence type="inferred from homology"/>
<dbReference type="InterPro" id="IPR020846">
    <property type="entry name" value="MFS_dom"/>
</dbReference>
<feature type="transmembrane region" description="Helical" evidence="11">
    <location>
        <begin position="496"/>
        <end position="522"/>
    </location>
</feature>
<dbReference type="GO" id="GO:0006826">
    <property type="term" value="P:iron ion transport"/>
    <property type="evidence" value="ECO:0007669"/>
    <property type="project" value="UniProtKB-KW"/>
</dbReference>
<evidence type="ECO:0000256" key="2">
    <source>
        <dbReference type="ARBA" id="ARBA00008335"/>
    </source>
</evidence>
<dbReference type="PANTHER" id="PTHR23501">
    <property type="entry name" value="MAJOR FACILITATOR SUPERFAMILY"/>
    <property type="match status" value="1"/>
</dbReference>
<feature type="domain" description="Major facilitator superfamily (MFS) profile" evidence="12">
    <location>
        <begin position="93"/>
        <end position="597"/>
    </location>
</feature>
<name>A0A9P6VDX9_9HELO</name>
<dbReference type="InterPro" id="IPR011701">
    <property type="entry name" value="MFS"/>
</dbReference>
<evidence type="ECO:0000256" key="6">
    <source>
        <dbReference type="ARBA" id="ARBA00022989"/>
    </source>
</evidence>
<comment type="similarity">
    <text evidence="2">Belongs to the major facilitator superfamily.</text>
</comment>
<keyword evidence="5 11" id="KW-0812">Transmembrane</keyword>
<gene>
    <name evidence="13" type="ORF">D0Z07_7712</name>
</gene>
<evidence type="ECO:0000256" key="5">
    <source>
        <dbReference type="ARBA" id="ARBA00022692"/>
    </source>
</evidence>
<feature type="transmembrane region" description="Helical" evidence="11">
    <location>
        <begin position="299"/>
        <end position="320"/>
    </location>
</feature>
<dbReference type="FunFam" id="1.20.1250.20:FF:000302">
    <property type="entry name" value="MFS siderochrome iron transporter MirB"/>
    <property type="match status" value="1"/>
</dbReference>
<feature type="region of interest" description="Disordered" evidence="10">
    <location>
        <begin position="1"/>
        <end position="71"/>
    </location>
</feature>
<dbReference type="GO" id="GO:0005886">
    <property type="term" value="C:plasma membrane"/>
    <property type="evidence" value="ECO:0007669"/>
    <property type="project" value="TreeGrafter"/>
</dbReference>
<evidence type="ECO:0000256" key="11">
    <source>
        <dbReference type="SAM" id="Phobius"/>
    </source>
</evidence>
<feature type="transmembrane region" description="Helical" evidence="11">
    <location>
        <begin position="158"/>
        <end position="180"/>
    </location>
</feature>
<dbReference type="Pfam" id="PF07690">
    <property type="entry name" value="MFS_1"/>
    <property type="match status" value="1"/>
</dbReference>
<evidence type="ECO:0000313" key="14">
    <source>
        <dbReference type="Proteomes" id="UP000785200"/>
    </source>
</evidence>
<dbReference type="GO" id="GO:0022857">
    <property type="term" value="F:transmembrane transporter activity"/>
    <property type="evidence" value="ECO:0007669"/>
    <property type="project" value="InterPro"/>
</dbReference>
<evidence type="ECO:0000259" key="12">
    <source>
        <dbReference type="PROSITE" id="PS50850"/>
    </source>
</evidence>
<keyword evidence="3" id="KW-0813">Transport</keyword>
<feature type="transmembrane region" description="Helical" evidence="11">
    <location>
        <begin position="407"/>
        <end position="426"/>
    </location>
</feature>
<dbReference type="FunFam" id="1.20.1250.20:FF:000284">
    <property type="entry name" value="Siderophore iron transporter mirB"/>
    <property type="match status" value="1"/>
</dbReference>
<comment type="subcellular location">
    <subcellularLocation>
        <location evidence="1">Membrane</location>
        <topology evidence="1">Multi-pass membrane protein</topology>
    </subcellularLocation>
</comment>
<dbReference type="PROSITE" id="PS50850">
    <property type="entry name" value="MFS"/>
    <property type="match status" value="1"/>
</dbReference>
<evidence type="ECO:0000256" key="3">
    <source>
        <dbReference type="ARBA" id="ARBA00022448"/>
    </source>
</evidence>
<keyword evidence="4" id="KW-0410">Iron transport</keyword>
<sequence length="610" mass="66825">MGALSRLRPGFRREQTEDEGPSVAMAGMSSNEKNPAISGTSGIDDTISHSNGRDEPAIEHPDKDVVPTEDAQRGVQQVEAVTLTWTKPQLAAVFILMWLLYLVNAFQSSILGNLVPFATSAFESHSLLTVIYIVSNSMTAAIYIPLAKMLDLWGRAEGFLLMVVFATLGMIMMAGSNGIATFCAAQVFYSIGFGGLIYSVDVVTADVSKLKNRGLAYAFTSSPYMITAFAGPKAADEFYYRVSWRWGFGAFAIILPFVAAPLFIILKLNLRKAEQRGLMIRERSGRTLLQNIWHYIQEFDAAGVVLFSCGFTVFLLPFTLADTAPQGWNTGYIIAMIVVGFVVLVIFALYEVFLARAPFLNVALLANRTVIGACLLELTYQISYYCWNSYFTSFLQVVNNLTLAEAGYVSNTFDIVSGVLLLGVGFTIRKTGYFRWLLLIAVPIYVFAQGLMIYFRRPNQSIGYIVMCQIFIAIGGSVFIICEQIAILAASDHQHIAAVLALLYVVGNMGGAIGNAICGAIWTNTFPQALGRYLPESAQGNLTDIYGDLDTQLSYPVGSDTRIGIQQAYGYAQERMLIAGTAIISLAFIWVLLIKNINLAKVPQVKGTVF</sequence>
<feature type="transmembrane region" description="Helical" evidence="11">
    <location>
        <begin position="433"/>
        <end position="455"/>
    </location>
</feature>
<keyword evidence="8" id="KW-0406">Ion transport</keyword>
<organism evidence="13 14">
    <name type="scientific">Hyphodiscus hymeniophilus</name>
    <dbReference type="NCBI Taxonomy" id="353542"/>
    <lineage>
        <taxon>Eukaryota</taxon>
        <taxon>Fungi</taxon>
        <taxon>Dikarya</taxon>
        <taxon>Ascomycota</taxon>
        <taxon>Pezizomycotina</taxon>
        <taxon>Leotiomycetes</taxon>
        <taxon>Helotiales</taxon>
        <taxon>Hyphodiscaceae</taxon>
        <taxon>Hyphodiscus</taxon>
    </lineage>
</organism>
<evidence type="ECO:0000256" key="9">
    <source>
        <dbReference type="ARBA" id="ARBA00023136"/>
    </source>
</evidence>
<evidence type="ECO:0000256" key="7">
    <source>
        <dbReference type="ARBA" id="ARBA00023004"/>
    </source>
</evidence>
<dbReference type="Proteomes" id="UP000785200">
    <property type="component" value="Unassembled WGS sequence"/>
</dbReference>
<feature type="transmembrane region" description="Helical" evidence="11">
    <location>
        <begin position="90"/>
        <end position="107"/>
    </location>
</feature>
<feature type="transmembrane region" description="Helical" evidence="11">
    <location>
        <begin position="127"/>
        <end position="146"/>
    </location>
</feature>
<feature type="transmembrane region" description="Helical" evidence="11">
    <location>
        <begin position="576"/>
        <end position="594"/>
    </location>
</feature>
<dbReference type="GO" id="GO:0010106">
    <property type="term" value="P:cellular response to iron ion starvation"/>
    <property type="evidence" value="ECO:0007669"/>
    <property type="project" value="UniProtKB-ARBA"/>
</dbReference>
<evidence type="ECO:0000256" key="4">
    <source>
        <dbReference type="ARBA" id="ARBA00022496"/>
    </source>
</evidence>
<evidence type="ECO:0000256" key="10">
    <source>
        <dbReference type="SAM" id="MobiDB-lite"/>
    </source>
</evidence>
<feature type="transmembrane region" description="Helical" evidence="11">
    <location>
        <begin position="215"/>
        <end position="232"/>
    </location>
</feature>
<dbReference type="Gene3D" id="1.20.1250.20">
    <property type="entry name" value="MFS general substrate transporter like domains"/>
    <property type="match status" value="2"/>
</dbReference>
<feature type="compositionally biased region" description="Basic and acidic residues" evidence="10">
    <location>
        <begin position="51"/>
        <end position="71"/>
    </location>
</feature>
<evidence type="ECO:0000256" key="1">
    <source>
        <dbReference type="ARBA" id="ARBA00004141"/>
    </source>
</evidence>
<dbReference type="InterPro" id="IPR036259">
    <property type="entry name" value="MFS_trans_sf"/>
</dbReference>
<keyword evidence="14" id="KW-1185">Reference proteome</keyword>
<keyword evidence="7" id="KW-0408">Iron</keyword>
<comment type="caution">
    <text evidence="13">The sequence shown here is derived from an EMBL/GenBank/DDBJ whole genome shotgun (WGS) entry which is preliminary data.</text>
</comment>
<keyword evidence="9 11" id="KW-0472">Membrane</keyword>
<feature type="transmembrane region" description="Helical" evidence="11">
    <location>
        <begin position="244"/>
        <end position="266"/>
    </location>
</feature>
<dbReference type="PANTHER" id="PTHR23501:SF50">
    <property type="entry name" value="MFS SIDEROCHROME IRON TRANSPORTER MIRB (AFU_ORTHOLOGUE AFUA_3G03640)-RELATED"/>
    <property type="match status" value="1"/>
</dbReference>
<keyword evidence="6 11" id="KW-1133">Transmembrane helix</keyword>
<dbReference type="SUPFAM" id="SSF103473">
    <property type="entry name" value="MFS general substrate transporter"/>
    <property type="match status" value="2"/>
</dbReference>
<dbReference type="AlphaFoldDB" id="A0A9P6VDX9"/>
<feature type="transmembrane region" description="Helical" evidence="11">
    <location>
        <begin position="461"/>
        <end position="489"/>
    </location>
</feature>
<evidence type="ECO:0000313" key="13">
    <source>
        <dbReference type="EMBL" id="KAG0645828.1"/>
    </source>
</evidence>
<accession>A0A9P6VDX9</accession>
<evidence type="ECO:0000256" key="8">
    <source>
        <dbReference type="ARBA" id="ARBA00023065"/>
    </source>
</evidence>
<feature type="transmembrane region" description="Helical" evidence="11">
    <location>
        <begin position="186"/>
        <end position="203"/>
    </location>
</feature>
<dbReference type="OrthoDB" id="4078873at2759"/>
<feature type="compositionally biased region" description="Polar residues" evidence="10">
    <location>
        <begin position="28"/>
        <end position="43"/>
    </location>
</feature>
<protein>
    <submittedName>
        <fullName evidence="13">Major facilitator iron-regulated transporter B</fullName>
    </submittedName>
</protein>
<dbReference type="EMBL" id="VNKQ01000017">
    <property type="protein sequence ID" value="KAG0645828.1"/>
    <property type="molecule type" value="Genomic_DNA"/>
</dbReference>